<dbReference type="PIRSF" id="PIRSF005198">
    <property type="entry name" value="Antiviral_helicase_SKI2"/>
    <property type="match status" value="1"/>
</dbReference>
<keyword evidence="12" id="KW-1185">Reference proteome</keyword>
<evidence type="ECO:0000313" key="11">
    <source>
        <dbReference type="EMBL" id="KAG6466458.1"/>
    </source>
</evidence>
<comment type="subcellular location">
    <subcellularLocation>
        <location evidence="1">Cytoplasm</location>
    </subcellularLocation>
</comment>
<dbReference type="Gene3D" id="1.10.3380.30">
    <property type="match status" value="1"/>
</dbReference>
<dbReference type="InterPro" id="IPR011545">
    <property type="entry name" value="DEAD/DEAH_box_helicase_dom"/>
</dbReference>
<evidence type="ECO:0000259" key="10">
    <source>
        <dbReference type="PROSITE" id="PS51194"/>
    </source>
</evidence>
<feature type="compositionally biased region" description="Basic and acidic residues" evidence="8">
    <location>
        <begin position="628"/>
        <end position="638"/>
    </location>
</feature>
<dbReference type="GO" id="GO:0070478">
    <property type="term" value="P:nuclear-transcribed mRNA catabolic process, 3'-5' exonucleolytic nonsense-mediated decay"/>
    <property type="evidence" value="ECO:0007669"/>
    <property type="project" value="TreeGrafter"/>
</dbReference>
<dbReference type="GO" id="GO:0003723">
    <property type="term" value="F:RNA binding"/>
    <property type="evidence" value="ECO:0007669"/>
    <property type="project" value="UniProtKB-KW"/>
</dbReference>
<dbReference type="GO" id="GO:0016787">
    <property type="term" value="F:hydrolase activity"/>
    <property type="evidence" value="ECO:0007669"/>
    <property type="project" value="UniProtKB-KW"/>
</dbReference>
<dbReference type="Gene3D" id="3.40.50.300">
    <property type="entry name" value="P-loop containing nucleotide triphosphate hydrolases"/>
    <property type="match status" value="2"/>
</dbReference>
<feature type="domain" description="Helicase C-terminal" evidence="10">
    <location>
        <begin position="732"/>
        <end position="911"/>
    </location>
</feature>
<dbReference type="GO" id="GO:0005524">
    <property type="term" value="F:ATP binding"/>
    <property type="evidence" value="ECO:0007669"/>
    <property type="project" value="UniProtKB-KW"/>
</dbReference>
<keyword evidence="3" id="KW-0547">Nucleotide-binding</keyword>
<dbReference type="GO" id="GO:0055087">
    <property type="term" value="C:Ski complex"/>
    <property type="evidence" value="ECO:0007669"/>
    <property type="project" value="TreeGrafter"/>
</dbReference>
<reference evidence="11 12" key="1">
    <citation type="submission" date="2020-08" db="EMBL/GenBank/DDBJ databases">
        <title>Plant Genome Project.</title>
        <authorList>
            <person name="Zhang R.-G."/>
        </authorList>
    </citation>
    <scope>NUCLEOTIDE SEQUENCE [LARGE SCALE GENOMIC DNA]</scope>
    <source>
        <tissue evidence="11">Rhizome</tissue>
    </source>
</reference>
<proteinExistence type="predicted"/>
<dbReference type="InterPro" id="IPR001650">
    <property type="entry name" value="Helicase_C-like"/>
</dbReference>
<dbReference type="SMART" id="SM01142">
    <property type="entry name" value="DSHCT"/>
    <property type="match status" value="1"/>
</dbReference>
<evidence type="ECO:0000256" key="5">
    <source>
        <dbReference type="ARBA" id="ARBA00022806"/>
    </source>
</evidence>
<dbReference type="PANTHER" id="PTHR12131:SF24">
    <property type="entry name" value="DEXH-BOX ATP-DEPENDENT RNA HELICASE DEXH11"/>
    <property type="match status" value="1"/>
</dbReference>
<comment type="caution">
    <text evidence="11">The sequence shown here is derived from an EMBL/GenBank/DDBJ whole genome shotgun (WGS) entry which is preliminary data.</text>
</comment>
<accession>A0A8J5E8B0</accession>
<evidence type="ECO:0000259" key="9">
    <source>
        <dbReference type="PROSITE" id="PS51192"/>
    </source>
</evidence>
<evidence type="ECO:0000256" key="2">
    <source>
        <dbReference type="ARBA" id="ARBA00022490"/>
    </source>
</evidence>
<evidence type="ECO:0000256" key="6">
    <source>
        <dbReference type="ARBA" id="ARBA00022840"/>
    </source>
</evidence>
<protein>
    <recommendedName>
        <fullName evidence="13">DExH-box ATP-dependent RNA helicase DExH11</fullName>
    </recommendedName>
</protein>
<dbReference type="InterPro" id="IPR025696">
    <property type="entry name" value="Beta-barrel_MTR4"/>
</dbReference>
<dbReference type="SMART" id="SM00490">
    <property type="entry name" value="HELICc"/>
    <property type="match status" value="1"/>
</dbReference>
<keyword evidence="4" id="KW-0378">Hydrolase</keyword>
<dbReference type="FunFam" id="3.40.50.300:FF:000354">
    <property type="entry name" value="ATP-dependent RNA helicase SKI2"/>
    <property type="match status" value="1"/>
</dbReference>
<dbReference type="Pfam" id="PF21408">
    <property type="entry name" value="MTR4-like_stalk"/>
    <property type="match status" value="1"/>
</dbReference>
<dbReference type="Proteomes" id="UP000734854">
    <property type="component" value="Unassembled WGS sequence"/>
</dbReference>
<feature type="region of interest" description="Disordered" evidence="8">
    <location>
        <begin position="604"/>
        <end position="660"/>
    </location>
</feature>
<dbReference type="Pfam" id="PF13234">
    <property type="entry name" value="MTR4_beta-barrel"/>
    <property type="match status" value="1"/>
</dbReference>
<organism evidence="11 12">
    <name type="scientific">Zingiber officinale</name>
    <name type="common">Ginger</name>
    <name type="synonym">Amomum zingiber</name>
    <dbReference type="NCBI Taxonomy" id="94328"/>
    <lineage>
        <taxon>Eukaryota</taxon>
        <taxon>Viridiplantae</taxon>
        <taxon>Streptophyta</taxon>
        <taxon>Embryophyta</taxon>
        <taxon>Tracheophyta</taxon>
        <taxon>Spermatophyta</taxon>
        <taxon>Magnoliopsida</taxon>
        <taxon>Liliopsida</taxon>
        <taxon>Zingiberales</taxon>
        <taxon>Zingiberaceae</taxon>
        <taxon>Zingiber</taxon>
    </lineage>
</organism>
<dbReference type="InterPro" id="IPR012961">
    <property type="entry name" value="Ski2/MTR4_C"/>
</dbReference>
<sequence length="1493" mass="168223">MERVVAANEVAFSLGFTGHSGHLHLEPLHPVVRPNSLTSLPDFILPPAFPQETHERMRESIEENYLHPEVDLDEFSVQNSGRWWHYDWFDRAKLQLEPSEPRFIVAPMWELPFRRSKNSVIWNPHSVEVDITLLMEGAQELGSMPRMPGPPKEFVRGSTNNRPFRPGGLEGSQALQRSLPEGAHSGDWVHEVIHGGHAQNVPPSSKNGLDLGSLKCHVTDEWAIYVRRKLHWENHYYLPYKEINKHSVQFNYLFKMAWEEDIIEGSSGDGEIMPFLTGTMIFPLSSSPERGYGRNRAGARGLRDLSLDNKLPSAGAGGLMEELELIDEPIQMSMIILCLVLGSEFITIKHKVWALLGGNDIIVDHFHELVPDMAIDFPFELDSFQKEAIYYLERGESVFVAAHTSAGKTVVAEYAFALASKHCTRAVYTAPIKTISNQKYRDFSGKFDVGLLTGDVSLKPEASCLIMTTEILRSMLYKGADIIRDIEWVIFDEVHYVNDAERGVVWEEVIIMLPSHVNIVLLSATNLALRIRRGTELLMLGEVAGDIKGIQLVAEIRNPWTIKRPVPLEHCLFFSGGLFKICENDEFLPQGFKAVKEVYKKRKSNAVGGPSGVKHVASHFHGGGQPKQFDRSNRERSQKHSGHQNAQNSLNTSGNQHTSGLRRSESSLWLSLINKLSKNAQLPVVIFCFSKNRVDKSADNMTGTDLTSNSEKSEIRVFCDKAFSRLKGSDRNLPQVVRVENLLKRGIGVHHAGLLPIVKEVVEMLFCRGVIKDVDPLGDDIDMDDIGAKAILSVSAKFPLCDLPFYSILEVLFSTETFAMGVNAPARTVVFDTLRKFDGKDFRKLLPGEYIQMAGRAGRRGLDNIGTVVIMCRDEIPEESDLKQVMVGRPTRLESQFRLTYTMILHLLRVEELKCRRVAGHLWHRRRHPMTPPTTPARLQRLLAQRRRSPATPPKALVAMRSRHTVHAIAIPFGARAIPSFTRTIPPVVEDMLKRSFAEFHAQKNLPEKERLLLQKLRQSTKKIECIKGEPTIEAYYEMASEAETYRRQIMEAILQLQSTQQLLSPGRLVIVKQLPAEDHLLGVVLKTPAAANKQYIILVLTTATASSMQASCPLNKIQENQSFQQGYFITPKGKRGTEEEYFSSITSRKGSGAINIKLPHYGSASGINYAVTEMENKDIISICNCKMKIDQVRLLEDASNIAYAKTVQELLKQKPDGNKFPPALDAVKDLKLKDMALVQMYHIYNEFLQNMSENKCHGCTKLNEHIMLMKEQSRHKEEVNALKFQMSDDALQQMPDFQGRIDVLKEIYCIDSDLVVQLKGRVACEMNSGEELICTECLFENQLDDLEPEEAVAIMSSLVFQQNNTTEPSLTPKLAYAKKRLYDTAIRLGQLQAQFKLSIDPVEYARDNLKFGLVEVVYEWAKGTPFADICELTDVPEGLIVRTIVRLDETCREFKNAASIMGNSSLYKKMETASNAIKRDIVFAASLYVTGV</sequence>
<dbReference type="Pfam" id="PF00270">
    <property type="entry name" value="DEAD"/>
    <property type="match status" value="1"/>
</dbReference>
<gene>
    <name evidence="11" type="ORF">ZIOFF_075737</name>
</gene>
<dbReference type="InterPro" id="IPR050699">
    <property type="entry name" value="RNA-DNA_Helicase"/>
</dbReference>
<dbReference type="InterPro" id="IPR014001">
    <property type="entry name" value="Helicase_ATP-bd"/>
</dbReference>
<name>A0A8J5E8B0_ZINOF</name>
<dbReference type="InterPro" id="IPR027417">
    <property type="entry name" value="P-loop_NTPase"/>
</dbReference>
<dbReference type="PROSITE" id="PS51192">
    <property type="entry name" value="HELICASE_ATP_BIND_1"/>
    <property type="match status" value="1"/>
</dbReference>
<evidence type="ECO:0000256" key="1">
    <source>
        <dbReference type="ARBA" id="ARBA00004496"/>
    </source>
</evidence>
<dbReference type="Pfam" id="PF08148">
    <property type="entry name" value="DSHCT"/>
    <property type="match status" value="1"/>
</dbReference>
<keyword evidence="2" id="KW-0963">Cytoplasm</keyword>
<feature type="domain" description="Helicase ATP-binding" evidence="9">
    <location>
        <begin position="389"/>
        <end position="544"/>
    </location>
</feature>
<evidence type="ECO:0000256" key="4">
    <source>
        <dbReference type="ARBA" id="ARBA00022801"/>
    </source>
</evidence>
<dbReference type="Pfam" id="PF17911">
    <property type="entry name" value="Ski2_N"/>
    <property type="match status" value="1"/>
</dbReference>
<evidence type="ECO:0008006" key="13">
    <source>
        <dbReference type="Google" id="ProtNLM"/>
    </source>
</evidence>
<evidence type="ECO:0000256" key="8">
    <source>
        <dbReference type="SAM" id="MobiDB-lite"/>
    </source>
</evidence>
<dbReference type="GO" id="GO:0003724">
    <property type="term" value="F:RNA helicase activity"/>
    <property type="evidence" value="ECO:0007669"/>
    <property type="project" value="InterPro"/>
</dbReference>
<dbReference type="InterPro" id="IPR040801">
    <property type="entry name" value="Ski2_N"/>
</dbReference>
<dbReference type="FunFam" id="1.10.3380.30:FF:000001">
    <property type="entry name" value="Ski2 ATP-dependent RNA helicase"/>
    <property type="match status" value="1"/>
</dbReference>
<dbReference type="PANTHER" id="PTHR12131">
    <property type="entry name" value="ATP-DEPENDENT RNA AND DNA HELICASE"/>
    <property type="match status" value="1"/>
</dbReference>
<dbReference type="InterPro" id="IPR016438">
    <property type="entry name" value="SKI2-like"/>
</dbReference>
<dbReference type="PROSITE" id="PS51194">
    <property type="entry name" value="HELICASE_CTER"/>
    <property type="match status" value="1"/>
</dbReference>
<evidence type="ECO:0000313" key="12">
    <source>
        <dbReference type="Proteomes" id="UP000734854"/>
    </source>
</evidence>
<keyword evidence="6" id="KW-0067">ATP-binding</keyword>
<dbReference type="CDD" id="cd18795">
    <property type="entry name" value="SF2_C_Ski2"/>
    <property type="match status" value="1"/>
</dbReference>
<dbReference type="SMART" id="SM00487">
    <property type="entry name" value="DEXDc"/>
    <property type="match status" value="1"/>
</dbReference>
<dbReference type="EMBL" id="JACMSC010000162">
    <property type="protein sequence ID" value="KAG6466458.1"/>
    <property type="molecule type" value="Genomic_DNA"/>
</dbReference>
<dbReference type="SUPFAM" id="SSF52540">
    <property type="entry name" value="P-loop containing nucleoside triphosphate hydrolases"/>
    <property type="match status" value="1"/>
</dbReference>
<keyword evidence="7" id="KW-0694">RNA-binding</keyword>
<feature type="compositionally biased region" description="Polar residues" evidence="8">
    <location>
        <begin position="643"/>
        <end position="658"/>
    </location>
</feature>
<evidence type="ECO:0000256" key="7">
    <source>
        <dbReference type="ARBA" id="ARBA00022884"/>
    </source>
</evidence>
<keyword evidence="5" id="KW-0347">Helicase</keyword>
<evidence type="ECO:0000256" key="3">
    <source>
        <dbReference type="ARBA" id="ARBA00022741"/>
    </source>
</evidence>
<dbReference type="InterPro" id="IPR048392">
    <property type="entry name" value="MTR4-like_stalk"/>
</dbReference>